<gene>
    <name evidence="9" type="ORF">H8716_01795</name>
</gene>
<evidence type="ECO:0000313" key="9">
    <source>
        <dbReference type="EMBL" id="MBC8571825.1"/>
    </source>
</evidence>
<comment type="similarity">
    <text evidence="2">Belongs to the auxin efflux carrier (TC 2.A.69) family.</text>
</comment>
<evidence type="ECO:0000256" key="1">
    <source>
        <dbReference type="ARBA" id="ARBA00004651"/>
    </source>
</evidence>
<dbReference type="InterPro" id="IPR004776">
    <property type="entry name" value="Mem_transp_PIN-like"/>
</dbReference>
<comment type="caution">
    <text evidence="9">The sequence shown here is derived from an EMBL/GenBank/DDBJ whole genome shotgun (WGS) entry which is preliminary data.</text>
</comment>
<dbReference type="Pfam" id="PF03547">
    <property type="entry name" value="Mem_trans"/>
    <property type="match status" value="2"/>
</dbReference>
<evidence type="ECO:0000256" key="6">
    <source>
        <dbReference type="ARBA" id="ARBA00022989"/>
    </source>
</evidence>
<proteinExistence type="inferred from homology"/>
<evidence type="ECO:0000256" key="5">
    <source>
        <dbReference type="ARBA" id="ARBA00022692"/>
    </source>
</evidence>
<sequence length="305" mass="33994">MDIVMITYQMLALFLLLVTGYVAYKAHVTNDDAVRYLTKLVLNVSLPAQILVSFLAKRGKVSNMTLLEVTGISLFCYVVYFLVGVVFVIVTRTPKKQRKTYIFMLLFGNVGFMGYPVIQAVFGIDAMIYAVIFNVMFNFIVYSIGIMLISEEKAGKFNPKLLINTPMVTALIALIWFFTPIPLPEYLNDALNYLGNLTTPLAMIIIGGTIAKMKARELFNDWRIYVFTVFRLIVMPLAVLAAMNLLHEQQYLIRGTAVVLAATPVATNATMLAIQYDGDVDLVSKGIFFSTVLSVASIPIVAMFL</sequence>
<reference evidence="9 10" key="1">
    <citation type="submission" date="2020-08" db="EMBL/GenBank/DDBJ databases">
        <title>Genome public.</title>
        <authorList>
            <person name="Liu C."/>
            <person name="Sun Q."/>
        </authorList>
    </citation>
    <scope>NUCLEOTIDE SEQUENCE [LARGE SCALE GENOMIC DNA]</scope>
    <source>
        <strain evidence="9 10">NSJ-46</strain>
    </source>
</reference>
<keyword evidence="7 8" id="KW-0472">Membrane</keyword>
<feature type="transmembrane region" description="Helical" evidence="8">
    <location>
        <begin position="128"/>
        <end position="149"/>
    </location>
</feature>
<feature type="transmembrane region" description="Helical" evidence="8">
    <location>
        <begin position="222"/>
        <end position="245"/>
    </location>
</feature>
<keyword evidence="10" id="KW-1185">Reference proteome</keyword>
<keyword evidence="4" id="KW-1003">Cell membrane</keyword>
<dbReference type="InterPro" id="IPR038770">
    <property type="entry name" value="Na+/solute_symporter_sf"/>
</dbReference>
<feature type="transmembrane region" description="Helical" evidence="8">
    <location>
        <begin position="102"/>
        <end position="122"/>
    </location>
</feature>
<dbReference type="EMBL" id="JACRSZ010000001">
    <property type="protein sequence ID" value="MBC8571825.1"/>
    <property type="molecule type" value="Genomic_DNA"/>
</dbReference>
<evidence type="ECO:0000256" key="7">
    <source>
        <dbReference type="ARBA" id="ARBA00023136"/>
    </source>
</evidence>
<organism evidence="9 10">
    <name type="scientific">Jingyaoa shaoxingensis</name>
    <dbReference type="NCBI Taxonomy" id="2763671"/>
    <lineage>
        <taxon>Bacteria</taxon>
        <taxon>Bacillati</taxon>
        <taxon>Bacillota</taxon>
        <taxon>Clostridia</taxon>
        <taxon>Lachnospirales</taxon>
        <taxon>Lachnospiraceae</taxon>
        <taxon>Jingyaoa</taxon>
    </lineage>
</organism>
<feature type="transmembrane region" description="Helical" evidence="8">
    <location>
        <begin position="69"/>
        <end position="90"/>
    </location>
</feature>
<keyword evidence="6 8" id="KW-1133">Transmembrane helix</keyword>
<dbReference type="PANTHER" id="PTHR36838">
    <property type="entry name" value="AUXIN EFFLUX CARRIER FAMILY PROTEIN"/>
    <property type="match status" value="1"/>
</dbReference>
<feature type="transmembrane region" description="Helical" evidence="8">
    <location>
        <begin position="251"/>
        <end position="274"/>
    </location>
</feature>
<evidence type="ECO:0000256" key="2">
    <source>
        <dbReference type="ARBA" id="ARBA00010145"/>
    </source>
</evidence>
<keyword evidence="3" id="KW-0813">Transport</keyword>
<accession>A0ABR7N6Q6</accession>
<dbReference type="Gene3D" id="1.20.1530.20">
    <property type="match status" value="1"/>
</dbReference>
<feature type="transmembrane region" description="Helical" evidence="8">
    <location>
        <begin position="36"/>
        <end position="57"/>
    </location>
</feature>
<feature type="transmembrane region" description="Helical" evidence="8">
    <location>
        <begin position="190"/>
        <end position="210"/>
    </location>
</feature>
<keyword evidence="5 8" id="KW-0812">Transmembrane</keyword>
<evidence type="ECO:0000256" key="4">
    <source>
        <dbReference type="ARBA" id="ARBA00022475"/>
    </source>
</evidence>
<dbReference type="Proteomes" id="UP000657421">
    <property type="component" value="Unassembled WGS sequence"/>
</dbReference>
<dbReference type="RefSeq" id="WP_249306763.1">
    <property type="nucleotide sequence ID" value="NZ_JACRSZ010000001.1"/>
</dbReference>
<evidence type="ECO:0000256" key="3">
    <source>
        <dbReference type="ARBA" id="ARBA00022448"/>
    </source>
</evidence>
<feature type="transmembrane region" description="Helical" evidence="8">
    <location>
        <begin position="6"/>
        <end position="24"/>
    </location>
</feature>
<evidence type="ECO:0000313" key="10">
    <source>
        <dbReference type="Proteomes" id="UP000657421"/>
    </source>
</evidence>
<evidence type="ECO:0000256" key="8">
    <source>
        <dbReference type="SAM" id="Phobius"/>
    </source>
</evidence>
<dbReference type="PANTHER" id="PTHR36838:SF1">
    <property type="entry name" value="SLR1864 PROTEIN"/>
    <property type="match status" value="1"/>
</dbReference>
<name>A0ABR7N6Q6_9FIRM</name>
<feature type="transmembrane region" description="Helical" evidence="8">
    <location>
        <begin position="286"/>
        <end position="304"/>
    </location>
</feature>
<feature type="transmembrane region" description="Helical" evidence="8">
    <location>
        <begin position="161"/>
        <end position="178"/>
    </location>
</feature>
<protein>
    <submittedName>
        <fullName evidence="9">AEC family transporter</fullName>
    </submittedName>
</protein>
<comment type="subcellular location">
    <subcellularLocation>
        <location evidence="1">Cell membrane</location>
        <topology evidence="1">Multi-pass membrane protein</topology>
    </subcellularLocation>
</comment>